<proteinExistence type="predicted"/>
<feature type="region of interest" description="Disordered" evidence="1">
    <location>
        <begin position="38"/>
        <end position="88"/>
    </location>
</feature>
<dbReference type="InterPro" id="IPR036366">
    <property type="entry name" value="PGBDSf"/>
</dbReference>
<sequence>MKTKKLIYGITFICFLALIAGPMFFVGVKTAFSAEEAAKPAMQAPSEPAAKPATAAPSEPAAEPAMQAPAQPAAAPAKAAHKKMAKKAMPSEKIKAVQKALNTAGFTLQEDGFMGKKTKEALKKFQADNGLKVTGKADKETLAKLEIQ</sequence>
<organism evidence="3 4">
    <name type="scientific">Candidatus Desulfatibia profunda</name>
    <dbReference type="NCBI Taxonomy" id="2841695"/>
    <lineage>
        <taxon>Bacteria</taxon>
        <taxon>Pseudomonadati</taxon>
        <taxon>Thermodesulfobacteriota</taxon>
        <taxon>Desulfobacteria</taxon>
        <taxon>Desulfobacterales</taxon>
        <taxon>Desulfobacterales incertae sedis</taxon>
        <taxon>Candidatus Desulfatibia</taxon>
    </lineage>
</organism>
<dbReference type="Gene3D" id="1.10.101.10">
    <property type="entry name" value="PGBD-like superfamily/PGBD"/>
    <property type="match status" value="1"/>
</dbReference>
<evidence type="ECO:0000256" key="1">
    <source>
        <dbReference type="SAM" id="MobiDB-lite"/>
    </source>
</evidence>
<dbReference type="EMBL" id="JACNJH010000235">
    <property type="protein sequence ID" value="MBC8362942.1"/>
    <property type="molecule type" value="Genomic_DNA"/>
</dbReference>
<feature type="compositionally biased region" description="Low complexity" evidence="1">
    <location>
        <begin position="44"/>
        <end position="78"/>
    </location>
</feature>
<evidence type="ECO:0000313" key="3">
    <source>
        <dbReference type="EMBL" id="MBC8362942.1"/>
    </source>
</evidence>
<gene>
    <name evidence="3" type="ORF">H8E23_16280</name>
</gene>
<dbReference type="InterPro" id="IPR036365">
    <property type="entry name" value="PGBD-like_sf"/>
</dbReference>
<dbReference type="Pfam" id="PF01471">
    <property type="entry name" value="PG_binding_1"/>
    <property type="match status" value="1"/>
</dbReference>
<dbReference type="Proteomes" id="UP000603434">
    <property type="component" value="Unassembled WGS sequence"/>
</dbReference>
<dbReference type="AlphaFoldDB" id="A0A8J6NMQ6"/>
<reference evidence="3 4" key="1">
    <citation type="submission" date="2020-08" db="EMBL/GenBank/DDBJ databases">
        <title>Bridging the membrane lipid divide: bacteria of the FCB group superphylum have the potential to synthesize archaeal ether lipids.</title>
        <authorList>
            <person name="Villanueva L."/>
            <person name="Von Meijenfeldt F.A.B."/>
            <person name="Westbye A.B."/>
            <person name="Yadav S."/>
            <person name="Hopmans E.C."/>
            <person name="Dutilh B.E."/>
            <person name="Sinninghe Damste J.S."/>
        </authorList>
    </citation>
    <scope>NUCLEOTIDE SEQUENCE [LARGE SCALE GENOMIC DNA]</scope>
    <source>
        <strain evidence="3">NIOZ-UU30</strain>
    </source>
</reference>
<comment type="caution">
    <text evidence="3">The sequence shown here is derived from an EMBL/GenBank/DDBJ whole genome shotgun (WGS) entry which is preliminary data.</text>
</comment>
<name>A0A8J6NMQ6_9BACT</name>
<dbReference type="InterPro" id="IPR002477">
    <property type="entry name" value="Peptidoglycan-bd-like"/>
</dbReference>
<feature type="domain" description="Peptidoglycan binding-like" evidence="2">
    <location>
        <begin position="91"/>
        <end position="145"/>
    </location>
</feature>
<accession>A0A8J6NMQ6</accession>
<protein>
    <submittedName>
        <fullName evidence="3">Peptidoglycan-binding protein</fullName>
    </submittedName>
</protein>
<evidence type="ECO:0000259" key="2">
    <source>
        <dbReference type="Pfam" id="PF01471"/>
    </source>
</evidence>
<evidence type="ECO:0000313" key="4">
    <source>
        <dbReference type="Proteomes" id="UP000603434"/>
    </source>
</evidence>
<dbReference type="SUPFAM" id="SSF47090">
    <property type="entry name" value="PGBD-like"/>
    <property type="match status" value="1"/>
</dbReference>